<evidence type="ECO:0000313" key="2">
    <source>
        <dbReference type="Proteomes" id="UP001497535"/>
    </source>
</evidence>
<proteinExistence type="predicted"/>
<organism evidence="1 2">
    <name type="scientific">Meloidogyne enterolobii</name>
    <name type="common">Root-knot nematode worm</name>
    <name type="synonym">Meloidogyne mayaguensis</name>
    <dbReference type="NCBI Taxonomy" id="390850"/>
    <lineage>
        <taxon>Eukaryota</taxon>
        <taxon>Metazoa</taxon>
        <taxon>Ecdysozoa</taxon>
        <taxon>Nematoda</taxon>
        <taxon>Chromadorea</taxon>
        <taxon>Rhabditida</taxon>
        <taxon>Tylenchina</taxon>
        <taxon>Tylenchomorpha</taxon>
        <taxon>Tylenchoidea</taxon>
        <taxon>Meloidogynidae</taxon>
        <taxon>Meloidogyninae</taxon>
        <taxon>Meloidogyne</taxon>
    </lineage>
</organism>
<comment type="caution">
    <text evidence="1">The sequence shown here is derived from an EMBL/GenBank/DDBJ whole genome shotgun (WGS) entry which is preliminary data.</text>
</comment>
<evidence type="ECO:0000313" key="1">
    <source>
        <dbReference type="EMBL" id="CAK5072044.1"/>
    </source>
</evidence>
<sequence length="264" mass="31150">MSKRRHEDDEIGSDYCGNSVSKRISRDERRVDYRHTTGDRYKERDDNERSRSSKSERRYDSDRYDSDRPRRRTEYDDYNDRRPPRRRECPKREYDEDEPERGSRPAWDNAKVKRHAEKIQERKLLWKGGNAALDGKSGDEKNTSDDEEFGPRLHPTSSSAGNKPEKSEKKLENKWTSMIAASAKDTNQMDKFQRLMGLKKNSDNEKAQEKSQSDDPEKQAPSLNAEDLEKERLRQLELQRKLDIQYETARHTQFSRRGKGLGSF</sequence>
<dbReference type="EMBL" id="CAVMJV010000022">
    <property type="protein sequence ID" value="CAK5072044.1"/>
    <property type="molecule type" value="Genomic_DNA"/>
</dbReference>
<dbReference type="Proteomes" id="UP001497535">
    <property type="component" value="Unassembled WGS sequence"/>
</dbReference>
<keyword evidence="2" id="KW-1185">Reference proteome</keyword>
<protein>
    <submittedName>
        <fullName evidence="1">Uncharacterized protein</fullName>
    </submittedName>
</protein>
<gene>
    <name evidence="1" type="ORF">MENTE1834_LOCUS19075</name>
</gene>
<accession>A0ACB0Z0X1</accession>
<reference evidence="1" key="1">
    <citation type="submission" date="2023-11" db="EMBL/GenBank/DDBJ databases">
        <authorList>
            <person name="Poullet M."/>
        </authorList>
    </citation>
    <scope>NUCLEOTIDE SEQUENCE</scope>
    <source>
        <strain evidence="1">E1834</strain>
    </source>
</reference>
<name>A0ACB0Z0X1_MELEN</name>